<name>A0ABM2WYS4_MESAU</name>
<dbReference type="Gene3D" id="3.90.79.10">
    <property type="entry name" value="Nucleoside Triphosphate Pyrophosphohydrolase"/>
    <property type="match status" value="1"/>
</dbReference>
<dbReference type="InterPro" id="IPR015797">
    <property type="entry name" value="NUDIX_hydrolase-like_dom_sf"/>
</dbReference>
<evidence type="ECO:0000256" key="2">
    <source>
        <dbReference type="ARBA" id="ARBA00022884"/>
    </source>
</evidence>
<comment type="subcellular location">
    <subcellularLocation>
        <location evidence="1">Nucleus</location>
    </subcellularLocation>
</comment>
<keyword evidence="4" id="KW-0732">Signal</keyword>
<evidence type="ECO:0000256" key="4">
    <source>
        <dbReference type="SAM" id="SignalP"/>
    </source>
</evidence>
<dbReference type="PANTHER" id="PTHR31699">
    <property type="entry name" value="NUDIX T16 FAMILY MEMBER"/>
    <property type="match status" value="1"/>
</dbReference>
<keyword evidence="3" id="KW-0539">Nucleus</keyword>
<keyword evidence="2" id="KW-0694">RNA-binding</keyword>
<accession>A0ABM2WYS4</accession>
<proteinExistence type="predicted"/>
<evidence type="ECO:0000313" key="6">
    <source>
        <dbReference type="RefSeq" id="XP_040595839.1"/>
    </source>
</evidence>
<gene>
    <name evidence="6" type="primary">LOC101840553</name>
</gene>
<keyword evidence="5" id="KW-1185">Reference proteome</keyword>
<protein>
    <submittedName>
        <fullName evidence="6">U8 snoRNA-decapping enzyme isoform X1</fullName>
    </submittedName>
</protein>
<dbReference type="GeneID" id="101840553"/>
<dbReference type="InterPro" id="IPR054754">
    <property type="entry name" value="NudT16"/>
</dbReference>
<reference evidence="6" key="1">
    <citation type="submission" date="2025-08" db="UniProtKB">
        <authorList>
            <consortium name="RefSeq"/>
        </authorList>
    </citation>
    <scope>IDENTIFICATION</scope>
    <source>
        <tissue evidence="6">Liver</tissue>
    </source>
</reference>
<dbReference type="RefSeq" id="XP_040595839.1">
    <property type="nucleotide sequence ID" value="XM_040739905.1"/>
</dbReference>
<organism evidence="5 6">
    <name type="scientific">Mesocricetus auratus</name>
    <name type="common">Golden hamster</name>
    <dbReference type="NCBI Taxonomy" id="10036"/>
    <lineage>
        <taxon>Eukaryota</taxon>
        <taxon>Metazoa</taxon>
        <taxon>Chordata</taxon>
        <taxon>Craniata</taxon>
        <taxon>Vertebrata</taxon>
        <taxon>Euteleostomi</taxon>
        <taxon>Mammalia</taxon>
        <taxon>Eutheria</taxon>
        <taxon>Euarchontoglires</taxon>
        <taxon>Glires</taxon>
        <taxon>Rodentia</taxon>
        <taxon>Myomorpha</taxon>
        <taxon>Muroidea</taxon>
        <taxon>Cricetidae</taxon>
        <taxon>Cricetinae</taxon>
        <taxon>Mesocricetus</taxon>
    </lineage>
</organism>
<dbReference type="SUPFAM" id="SSF55811">
    <property type="entry name" value="Nudix"/>
    <property type="match status" value="1"/>
</dbReference>
<sequence length="255" mass="28321">MRWCVVFFAHGPCLQALVVWCENLLPNHVSGQKQSSMATSNKVELAEALALGPAWRHFSYVMLYAPTPRALFGGRIPLRYAVLMHMRFDGRLGFPGGFVNDQCPSLEDGLNQELLNKLGEGVSTFSVVHTDYRNSFTDAKSKVVVHFYVKCLTLEQLQAVEARAPLAKDYGLEVGPAWYLLPLPSRVFGLVRVPLYTLHDGVGGLPAFLENSFIGTTREQLLDALQDLEILDPQTVSVLKKRIAQHKQLLGLIGT</sequence>
<feature type="chain" id="PRO_5047477798" evidence="4">
    <location>
        <begin position="17"/>
        <end position="255"/>
    </location>
</feature>
<dbReference type="PANTHER" id="PTHR31699:SF4">
    <property type="entry name" value="NUDIX (NUCLEOSIDE DIPHOSPHATE LINKED MOIETY X)-TYPE MOTIF 16-LIKE 2"/>
    <property type="match status" value="1"/>
</dbReference>
<evidence type="ECO:0000313" key="5">
    <source>
        <dbReference type="Proteomes" id="UP000886700"/>
    </source>
</evidence>
<feature type="signal peptide" evidence="4">
    <location>
        <begin position="1"/>
        <end position="16"/>
    </location>
</feature>
<dbReference type="Pfam" id="PF22327">
    <property type="entry name" value="Nudt16-like"/>
    <property type="match status" value="1"/>
</dbReference>
<dbReference type="Proteomes" id="UP000886700">
    <property type="component" value="Unplaced"/>
</dbReference>
<evidence type="ECO:0000256" key="1">
    <source>
        <dbReference type="ARBA" id="ARBA00004123"/>
    </source>
</evidence>
<evidence type="ECO:0000256" key="3">
    <source>
        <dbReference type="ARBA" id="ARBA00023242"/>
    </source>
</evidence>